<dbReference type="RefSeq" id="WP_036162024.1">
    <property type="nucleotide sequence ID" value="NZ_JANTOO010000014.1"/>
</dbReference>
<dbReference type="PANTHER" id="PTHR11496:SF102">
    <property type="entry name" value="ALCOHOL DEHYDROGENASE 4"/>
    <property type="match status" value="1"/>
</dbReference>
<dbReference type="Pfam" id="PF25137">
    <property type="entry name" value="ADH_Fe_C"/>
    <property type="match status" value="1"/>
</dbReference>
<sequence length="393" mass="42306">MHKLTFTPVSYTGWGCLNQLLPEVERLKATNILIVTDPFLKELGLTDKVQQPLLSKGYATTIYTDIAPEPPLAIGEKLVDFTRKHQFDLVIGLGGGSALDLAKLAAVLAVHDGKVADYLNLTGTEALEQKGLPKILIPTTSGTGSEVTNISVLSLDTTKDVVTHDYLLADSAIVDPELTISLPPKVTAATGVDALTHAIEAYVSVNANEVTDSLALQAIRLISGSIRTAVLEGENKQARSDMSYGSYLAGLAFFNAGVAGVHALAYPLGGQFHIAHGDSNAVLLPYVMGYIRQSCEKRMKDILDAMGLSSAYLSQEEASYKCVDALQQLVQDVNIPSTLKGFDIPEEALEQLTDDATKQTRILARSPMPLEREDIYAIYRAAFDGEVREPDAS</sequence>
<dbReference type="PANTHER" id="PTHR11496">
    <property type="entry name" value="ALCOHOL DEHYDROGENASE"/>
    <property type="match status" value="1"/>
</dbReference>
<evidence type="ECO:0000259" key="5">
    <source>
        <dbReference type="Pfam" id="PF25137"/>
    </source>
</evidence>
<organism evidence="6 7">
    <name type="scientific">Lysinibacillus pinottii</name>
    <dbReference type="NCBI Taxonomy" id="2973932"/>
    <lineage>
        <taxon>Bacteria</taxon>
        <taxon>Bacillati</taxon>
        <taxon>Bacillota</taxon>
        <taxon>Bacilli</taxon>
        <taxon>Bacillales</taxon>
        <taxon>Bacillaceae</taxon>
        <taxon>Lysinibacillus</taxon>
    </lineage>
</organism>
<accession>A0ABT2DQH6</accession>
<dbReference type="InterPro" id="IPR039697">
    <property type="entry name" value="Alcohol_dehydrogenase_Fe"/>
</dbReference>
<dbReference type="InterPro" id="IPR018211">
    <property type="entry name" value="ADH_Fe_CS"/>
</dbReference>
<dbReference type="Pfam" id="PF00465">
    <property type="entry name" value="Fe-ADH"/>
    <property type="match status" value="1"/>
</dbReference>
<feature type="domain" description="Fe-containing alcohol dehydrogenase-like C-terminal" evidence="5">
    <location>
        <begin position="187"/>
        <end position="383"/>
    </location>
</feature>
<evidence type="ECO:0000256" key="2">
    <source>
        <dbReference type="ARBA" id="ARBA00023002"/>
    </source>
</evidence>
<evidence type="ECO:0000313" key="7">
    <source>
        <dbReference type="Proteomes" id="UP001525021"/>
    </source>
</evidence>
<evidence type="ECO:0000259" key="4">
    <source>
        <dbReference type="Pfam" id="PF00465"/>
    </source>
</evidence>
<dbReference type="EMBL" id="JANTOO010000014">
    <property type="protein sequence ID" value="MCS1397143.1"/>
    <property type="molecule type" value="Genomic_DNA"/>
</dbReference>
<evidence type="ECO:0000256" key="3">
    <source>
        <dbReference type="ARBA" id="ARBA00023027"/>
    </source>
</evidence>
<dbReference type="CDD" id="cd08551">
    <property type="entry name" value="Fe-ADH"/>
    <property type="match status" value="1"/>
</dbReference>
<dbReference type="PROSITE" id="PS00913">
    <property type="entry name" value="ADH_IRON_1"/>
    <property type="match status" value="1"/>
</dbReference>
<dbReference type="SUPFAM" id="SSF56796">
    <property type="entry name" value="Dehydroquinate synthase-like"/>
    <property type="match status" value="1"/>
</dbReference>
<gene>
    <name evidence="6" type="ORF">NXZ79_14020</name>
</gene>
<comment type="caution">
    <text evidence="6">The sequence shown here is derived from an EMBL/GenBank/DDBJ whole genome shotgun (WGS) entry which is preliminary data.</text>
</comment>
<evidence type="ECO:0000313" key="6">
    <source>
        <dbReference type="EMBL" id="MCS1397143.1"/>
    </source>
</evidence>
<protein>
    <submittedName>
        <fullName evidence="6">Iron-containing alcohol dehydrogenase</fullName>
    </submittedName>
</protein>
<dbReference type="Gene3D" id="3.40.50.1970">
    <property type="match status" value="1"/>
</dbReference>
<keyword evidence="2" id="KW-0560">Oxidoreductase</keyword>
<name>A0ABT2DQH6_9BACI</name>
<dbReference type="Proteomes" id="UP001525021">
    <property type="component" value="Unassembled WGS sequence"/>
</dbReference>
<dbReference type="InterPro" id="IPR001670">
    <property type="entry name" value="ADH_Fe/GldA"/>
</dbReference>
<feature type="domain" description="Alcohol dehydrogenase iron-type/glycerol dehydrogenase GldA" evidence="4">
    <location>
        <begin position="11"/>
        <end position="176"/>
    </location>
</feature>
<evidence type="ECO:0000256" key="1">
    <source>
        <dbReference type="ARBA" id="ARBA00007358"/>
    </source>
</evidence>
<keyword evidence="3" id="KW-0520">NAD</keyword>
<keyword evidence="7" id="KW-1185">Reference proteome</keyword>
<reference evidence="6 7" key="1">
    <citation type="submission" date="2022-08" db="EMBL/GenBank/DDBJ databases">
        <title>Lysinibacillus sequencing.</title>
        <authorList>
            <person name="Dunlap C."/>
        </authorList>
    </citation>
    <scope>NUCLEOTIDE SEQUENCE [LARGE SCALE GENOMIC DNA]</scope>
    <source>
        <strain evidence="6 7">PB211</strain>
    </source>
</reference>
<dbReference type="InterPro" id="IPR056798">
    <property type="entry name" value="ADH_Fe_C"/>
</dbReference>
<proteinExistence type="inferred from homology"/>
<dbReference type="Gene3D" id="1.20.1090.10">
    <property type="entry name" value="Dehydroquinate synthase-like - alpha domain"/>
    <property type="match status" value="1"/>
</dbReference>
<comment type="similarity">
    <text evidence="1">Belongs to the iron-containing alcohol dehydrogenase family.</text>
</comment>